<dbReference type="Gene3D" id="1.10.3720.10">
    <property type="entry name" value="MetI-like"/>
    <property type="match status" value="1"/>
</dbReference>
<dbReference type="CDD" id="cd06261">
    <property type="entry name" value="TM_PBP2"/>
    <property type="match status" value="1"/>
</dbReference>
<evidence type="ECO:0000256" key="5">
    <source>
        <dbReference type="ARBA" id="ARBA00022989"/>
    </source>
</evidence>
<dbReference type="RefSeq" id="WP_253057721.1">
    <property type="nucleotide sequence ID" value="NZ_JAMXWM010000001.1"/>
</dbReference>
<dbReference type="EMBL" id="JBHUMQ010000026">
    <property type="protein sequence ID" value="MFD2694163.1"/>
    <property type="molecule type" value="Genomic_DNA"/>
</dbReference>
<proteinExistence type="inferred from homology"/>
<organism evidence="9 10">
    <name type="scientific">Sporolactobacillus shoreicorticis</name>
    <dbReference type="NCBI Taxonomy" id="1923877"/>
    <lineage>
        <taxon>Bacteria</taxon>
        <taxon>Bacillati</taxon>
        <taxon>Bacillota</taxon>
        <taxon>Bacilli</taxon>
        <taxon>Bacillales</taxon>
        <taxon>Sporolactobacillaceae</taxon>
        <taxon>Sporolactobacillus</taxon>
    </lineage>
</organism>
<keyword evidence="3" id="KW-1003">Cell membrane</keyword>
<keyword evidence="5 7" id="KW-1133">Transmembrane helix</keyword>
<dbReference type="InterPro" id="IPR000515">
    <property type="entry name" value="MetI-like"/>
</dbReference>
<feature type="transmembrane region" description="Helical" evidence="7">
    <location>
        <begin position="202"/>
        <end position="226"/>
    </location>
</feature>
<dbReference type="InterPro" id="IPR035906">
    <property type="entry name" value="MetI-like_sf"/>
</dbReference>
<name>A0ABW5S401_9BACL</name>
<dbReference type="Pfam" id="PF00528">
    <property type="entry name" value="BPD_transp_1"/>
    <property type="match status" value="1"/>
</dbReference>
<keyword evidence="10" id="KW-1185">Reference proteome</keyword>
<keyword evidence="2 7" id="KW-0813">Transport</keyword>
<protein>
    <submittedName>
        <fullName evidence="9">Carbohydrate ABC transporter permease</fullName>
    </submittedName>
</protein>
<evidence type="ECO:0000256" key="3">
    <source>
        <dbReference type="ARBA" id="ARBA00022475"/>
    </source>
</evidence>
<evidence type="ECO:0000313" key="9">
    <source>
        <dbReference type="EMBL" id="MFD2694163.1"/>
    </source>
</evidence>
<evidence type="ECO:0000259" key="8">
    <source>
        <dbReference type="PROSITE" id="PS50928"/>
    </source>
</evidence>
<dbReference type="PANTHER" id="PTHR43744:SF9">
    <property type="entry name" value="POLYGALACTURONAN_RHAMNOGALACTURONAN TRANSPORT SYSTEM PERMEASE PROTEIN YTCP"/>
    <property type="match status" value="1"/>
</dbReference>
<evidence type="ECO:0000313" key="10">
    <source>
        <dbReference type="Proteomes" id="UP001597399"/>
    </source>
</evidence>
<evidence type="ECO:0000256" key="2">
    <source>
        <dbReference type="ARBA" id="ARBA00022448"/>
    </source>
</evidence>
<dbReference type="PROSITE" id="PS50928">
    <property type="entry name" value="ABC_TM1"/>
    <property type="match status" value="1"/>
</dbReference>
<keyword evidence="4 7" id="KW-0812">Transmembrane</keyword>
<evidence type="ECO:0000256" key="7">
    <source>
        <dbReference type="RuleBase" id="RU363032"/>
    </source>
</evidence>
<feature type="transmembrane region" description="Helical" evidence="7">
    <location>
        <begin position="65"/>
        <end position="86"/>
    </location>
</feature>
<gene>
    <name evidence="9" type="ORF">ACFSUE_11065</name>
</gene>
<feature type="transmembrane region" description="Helical" evidence="7">
    <location>
        <begin position="98"/>
        <end position="119"/>
    </location>
</feature>
<comment type="similarity">
    <text evidence="7">Belongs to the binding-protein-dependent transport system permease family.</text>
</comment>
<evidence type="ECO:0000256" key="6">
    <source>
        <dbReference type="ARBA" id="ARBA00023136"/>
    </source>
</evidence>
<dbReference type="SUPFAM" id="SSF161098">
    <property type="entry name" value="MetI-like"/>
    <property type="match status" value="1"/>
</dbReference>
<dbReference type="Proteomes" id="UP001597399">
    <property type="component" value="Unassembled WGS sequence"/>
</dbReference>
<accession>A0ABW5S401</accession>
<keyword evidence="6 7" id="KW-0472">Membrane</keyword>
<feature type="domain" description="ABC transmembrane type-1" evidence="8">
    <location>
        <begin position="30"/>
        <end position="225"/>
    </location>
</feature>
<sequence>MVPGITLFPKEFSVEGFVLIWKTQNLWLPFLNSLFVTTVGTFFQVLLSALVGYILTKKDLPFRNLILSFVLITMMIPSELTLVSIYSLNRDLGLLNTYSGLIVNGLMSGFGIILMKNYFEAIPQSLFEAAQIDYASEFKIFFKIYLPMSIPGLVTVGFVSFVSKWNSLLIPVTIITDQNKFTLPVVLRSLIFNSTANSGTTFIAPNAIMAGIVISVLPLIIAYIIAQRFLVSGMNLGSIKG</sequence>
<feature type="transmembrane region" description="Helical" evidence="7">
    <location>
        <begin position="30"/>
        <end position="53"/>
    </location>
</feature>
<dbReference type="PANTHER" id="PTHR43744">
    <property type="entry name" value="ABC TRANSPORTER PERMEASE PROTEIN MG189-RELATED-RELATED"/>
    <property type="match status" value="1"/>
</dbReference>
<comment type="subcellular location">
    <subcellularLocation>
        <location evidence="1 7">Cell membrane</location>
        <topology evidence="1 7">Multi-pass membrane protein</topology>
    </subcellularLocation>
</comment>
<evidence type="ECO:0000256" key="4">
    <source>
        <dbReference type="ARBA" id="ARBA00022692"/>
    </source>
</evidence>
<feature type="transmembrane region" description="Helical" evidence="7">
    <location>
        <begin position="140"/>
        <end position="162"/>
    </location>
</feature>
<comment type="caution">
    <text evidence="9">The sequence shown here is derived from an EMBL/GenBank/DDBJ whole genome shotgun (WGS) entry which is preliminary data.</text>
</comment>
<evidence type="ECO:0000256" key="1">
    <source>
        <dbReference type="ARBA" id="ARBA00004651"/>
    </source>
</evidence>
<reference evidence="10" key="1">
    <citation type="journal article" date="2019" name="Int. J. Syst. Evol. Microbiol.">
        <title>The Global Catalogue of Microorganisms (GCM) 10K type strain sequencing project: providing services to taxonomists for standard genome sequencing and annotation.</title>
        <authorList>
            <consortium name="The Broad Institute Genomics Platform"/>
            <consortium name="The Broad Institute Genome Sequencing Center for Infectious Disease"/>
            <person name="Wu L."/>
            <person name="Ma J."/>
        </authorList>
    </citation>
    <scope>NUCLEOTIDE SEQUENCE [LARGE SCALE GENOMIC DNA]</scope>
    <source>
        <strain evidence="10">TISTR 2466</strain>
    </source>
</reference>